<keyword evidence="3 11" id="KW-0812">Transmembrane</keyword>
<protein>
    <recommendedName>
        <fullName evidence="11">Palmitoyltransferase</fullName>
        <ecNumber evidence="11">2.3.1.225</ecNumber>
    </recommendedName>
</protein>
<sequence length="359" mass="40743">MSECAYDKGHRRYVSNRDSKDDSGGSKKCDQSRFWRIVEWVVTLDTAQPKAVNYSSIPRVSNYVFFLGGRLRTVAGTHYLSLFVLAAWIVPMVLYSIFEAQTIWSFGHGHGALVVMFYYSWAICLASFIRTAASDPGALPRNVHVPTVVNDFELPQEYYNIITLPSAHPEGRTIDVKYCPTCRIWRPPRTSHCSACEACITTHDHHCVWVNNCIGQRNYRFFIAFLASGVVAIFLCIISCAIHVHKVSHPRSATVAILLIVYCVLSLWYPLLLLMFHFIATSTQQTTREYLRNLTSRRAIFRGFVSPDTNAFDRGNRGENMFNLICQPRGVSVMSSRGTHAPGDWRFLSLPQAHSFEKV</sequence>
<keyword evidence="2 11" id="KW-0808">Transferase</keyword>
<dbReference type="GO" id="GO:0005794">
    <property type="term" value="C:Golgi apparatus"/>
    <property type="evidence" value="ECO:0007669"/>
    <property type="project" value="TreeGrafter"/>
</dbReference>
<reference evidence="14" key="1">
    <citation type="submission" date="2016-03" db="EMBL/GenBank/DDBJ databases">
        <authorList>
            <person name="Devillers Hugo."/>
        </authorList>
    </citation>
    <scope>NUCLEOTIDE SEQUENCE [LARGE SCALE GENOMIC DNA]</scope>
</reference>
<dbReference type="OrthoDB" id="9909019at2759"/>
<evidence type="ECO:0000259" key="12">
    <source>
        <dbReference type="Pfam" id="PF01529"/>
    </source>
</evidence>
<evidence type="ECO:0000256" key="11">
    <source>
        <dbReference type="RuleBase" id="RU079119"/>
    </source>
</evidence>
<comment type="similarity">
    <text evidence="9">Belongs to the DHHC palmitoyltransferase family. ERF2/ZDHHC9 subfamily.</text>
</comment>
<evidence type="ECO:0000313" key="14">
    <source>
        <dbReference type="Proteomes" id="UP000189911"/>
    </source>
</evidence>
<evidence type="ECO:0000256" key="6">
    <source>
        <dbReference type="ARBA" id="ARBA00023139"/>
    </source>
</evidence>
<name>A0A1G4KI12_9SACH</name>
<dbReference type="EMBL" id="LT598453">
    <property type="protein sequence ID" value="SCV04099.1"/>
    <property type="molecule type" value="Genomic_DNA"/>
</dbReference>
<gene>
    <name evidence="13" type="ORF">LANO_0G08152G</name>
</gene>
<dbReference type="GO" id="GO:0006612">
    <property type="term" value="P:protein targeting to membrane"/>
    <property type="evidence" value="ECO:0007669"/>
    <property type="project" value="TreeGrafter"/>
</dbReference>
<evidence type="ECO:0000256" key="10">
    <source>
        <dbReference type="ARBA" id="ARBA00048048"/>
    </source>
</evidence>
<feature type="transmembrane region" description="Helical" evidence="11">
    <location>
        <begin position="79"/>
        <end position="98"/>
    </location>
</feature>
<dbReference type="PROSITE" id="PS50216">
    <property type="entry name" value="DHHC"/>
    <property type="match status" value="1"/>
</dbReference>
<keyword evidence="6" id="KW-0564">Palmitate</keyword>
<dbReference type="PANTHER" id="PTHR22883:SF43">
    <property type="entry name" value="PALMITOYLTRANSFERASE APP"/>
    <property type="match status" value="1"/>
</dbReference>
<evidence type="ECO:0000256" key="7">
    <source>
        <dbReference type="ARBA" id="ARBA00023288"/>
    </source>
</evidence>
<feature type="transmembrane region" description="Helical" evidence="11">
    <location>
        <begin position="221"/>
        <end position="244"/>
    </location>
</feature>
<dbReference type="PANTHER" id="PTHR22883">
    <property type="entry name" value="ZINC FINGER DHHC DOMAIN CONTAINING PROTEIN"/>
    <property type="match status" value="1"/>
</dbReference>
<keyword evidence="4 11" id="KW-1133">Transmembrane helix</keyword>
<organism evidence="13 14">
    <name type="scientific">Lachancea nothofagi CBS 11611</name>
    <dbReference type="NCBI Taxonomy" id="1266666"/>
    <lineage>
        <taxon>Eukaryota</taxon>
        <taxon>Fungi</taxon>
        <taxon>Dikarya</taxon>
        <taxon>Ascomycota</taxon>
        <taxon>Saccharomycotina</taxon>
        <taxon>Saccharomycetes</taxon>
        <taxon>Saccharomycetales</taxon>
        <taxon>Saccharomycetaceae</taxon>
        <taxon>Lachancea</taxon>
    </lineage>
</organism>
<dbReference type="AlphaFoldDB" id="A0A1G4KI12"/>
<evidence type="ECO:0000256" key="3">
    <source>
        <dbReference type="ARBA" id="ARBA00022692"/>
    </source>
</evidence>
<dbReference type="GO" id="GO:0019706">
    <property type="term" value="F:protein-cysteine S-palmitoyltransferase activity"/>
    <property type="evidence" value="ECO:0007669"/>
    <property type="project" value="UniProtKB-EC"/>
</dbReference>
<dbReference type="EC" id="2.3.1.225" evidence="11"/>
<dbReference type="GO" id="GO:0005789">
    <property type="term" value="C:endoplasmic reticulum membrane"/>
    <property type="evidence" value="ECO:0007669"/>
    <property type="project" value="UniProtKB-SubCell"/>
</dbReference>
<evidence type="ECO:0000256" key="4">
    <source>
        <dbReference type="ARBA" id="ARBA00022989"/>
    </source>
</evidence>
<evidence type="ECO:0000256" key="9">
    <source>
        <dbReference type="ARBA" id="ARBA00023463"/>
    </source>
</evidence>
<dbReference type="Pfam" id="PF01529">
    <property type="entry name" value="DHHC"/>
    <property type="match status" value="1"/>
</dbReference>
<keyword evidence="14" id="KW-1185">Reference proteome</keyword>
<evidence type="ECO:0000256" key="2">
    <source>
        <dbReference type="ARBA" id="ARBA00022679"/>
    </source>
</evidence>
<evidence type="ECO:0000256" key="1">
    <source>
        <dbReference type="ARBA" id="ARBA00004477"/>
    </source>
</evidence>
<feature type="domain" description="Palmitoyltransferase DHHC" evidence="12">
    <location>
        <begin position="176"/>
        <end position="292"/>
    </location>
</feature>
<proteinExistence type="inferred from homology"/>
<evidence type="ECO:0000313" key="13">
    <source>
        <dbReference type="EMBL" id="SCV04099.1"/>
    </source>
</evidence>
<feature type="transmembrane region" description="Helical" evidence="11">
    <location>
        <begin position="256"/>
        <end position="280"/>
    </location>
</feature>
<evidence type="ECO:0000256" key="5">
    <source>
        <dbReference type="ARBA" id="ARBA00023136"/>
    </source>
</evidence>
<comment type="domain">
    <text evidence="11">The DHHC domain is required for palmitoyltransferase activity.</text>
</comment>
<evidence type="ECO:0000256" key="8">
    <source>
        <dbReference type="ARBA" id="ARBA00023315"/>
    </source>
</evidence>
<dbReference type="Proteomes" id="UP000189911">
    <property type="component" value="Chromosome G"/>
</dbReference>
<accession>A0A1G4KI12</accession>
<dbReference type="InterPro" id="IPR039859">
    <property type="entry name" value="PFA4/ZDH16/20/ERF2-like"/>
</dbReference>
<comment type="subcellular location">
    <subcellularLocation>
        <location evidence="1">Endoplasmic reticulum membrane</location>
        <topology evidence="1">Multi-pass membrane protein</topology>
    </subcellularLocation>
</comment>
<comment type="catalytic activity">
    <reaction evidence="10 11">
        <text>L-cysteinyl-[protein] + hexadecanoyl-CoA = S-hexadecanoyl-L-cysteinyl-[protein] + CoA</text>
        <dbReference type="Rhea" id="RHEA:36683"/>
        <dbReference type="Rhea" id="RHEA-COMP:10131"/>
        <dbReference type="Rhea" id="RHEA-COMP:11032"/>
        <dbReference type="ChEBI" id="CHEBI:29950"/>
        <dbReference type="ChEBI" id="CHEBI:57287"/>
        <dbReference type="ChEBI" id="CHEBI:57379"/>
        <dbReference type="ChEBI" id="CHEBI:74151"/>
        <dbReference type="EC" id="2.3.1.225"/>
    </reaction>
</comment>
<feature type="transmembrane region" description="Helical" evidence="11">
    <location>
        <begin position="110"/>
        <end position="129"/>
    </location>
</feature>
<keyword evidence="5 11" id="KW-0472">Membrane</keyword>
<dbReference type="InterPro" id="IPR001594">
    <property type="entry name" value="Palmitoyltrfase_DHHC"/>
</dbReference>
<keyword evidence="7" id="KW-0449">Lipoprotein</keyword>
<keyword evidence="8 11" id="KW-0012">Acyltransferase</keyword>